<feature type="compositionally biased region" description="Polar residues" evidence="1">
    <location>
        <begin position="153"/>
        <end position="162"/>
    </location>
</feature>
<evidence type="ECO:0008006" key="4">
    <source>
        <dbReference type="Google" id="ProtNLM"/>
    </source>
</evidence>
<feature type="compositionally biased region" description="Pro residues" evidence="1">
    <location>
        <begin position="200"/>
        <end position="214"/>
    </location>
</feature>
<dbReference type="AlphaFoldDB" id="A0AAN7YS98"/>
<name>A0AAN7YS98_9PEZI</name>
<feature type="region of interest" description="Disordered" evidence="1">
    <location>
        <begin position="1"/>
        <end position="22"/>
    </location>
</feature>
<organism evidence="2 3">
    <name type="scientific">Meristemomyces frigidus</name>
    <dbReference type="NCBI Taxonomy" id="1508187"/>
    <lineage>
        <taxon>Eukaryota</taxon>
        <taxon>Fungi</taxon>
        <taxon>Dikarya</taxon>
        <taxon>Ascomycota</taxon>
        <taxon>Pezizomycotina</taxon>
        <taxon>Dothideomycetes</taxon>
        <taxon>Dothideomycetidae</taxon>
        <taxon>Mycosphaerellales</taxon>
        <taxon>Teratosphaeriaceae</taxon>
        <taxon>Meristemomyces</taxon>
    </lineage>
</organism>
<accession>A0AAN7YS98</accession>
<evidence type="ECO:0000256" key="1">
    <source>
        <dbReference type="SAM" id="MobiDB-lite"/>
    </source>
</evidence>
<feature type="region of interest" description="Disordered" evidence="1">
    <location>
        <begin position="109"/>
        <end position="214"/>
    </location>
</feature>
<dbReference type="Gene3D" id="3.30.70.330">
    <property type="match status" value="1"/>
</dbReference>
<feature type="compositionally biased region" description="Basic and acidic residues" evidence="1">
    <location>
        <begin position="131"/>
        <end position="146"/>
    </location>
</feature>
<dbReference type="GO" id="GO:0003676">
    <property type="term" value="F:nucleic acid binding"/>
    <property type="evidence" value="ECO:0007669"/>
    <property type="project" value="InterPro"/>
</dbReference>
<evidence type="ECO:0000313" key="3">
    <source>
        <dbReference type="Proteomes" id="UP001310890"/>
    </source>
</evidence>
<dbReference type="InterPro" id="IPR035979">
    <property type="entry name" value="RBD_domain_sf"/>
</dbReference>
<gene>
    <name evidence="2" type="ORF">LTR62_002267</name>
</gene>
<feature type="compositionally biased region" description="Low complexity" evidence="1">
    <location>
        <begin position="119"/>
        <end position="128"/>
    </location>
</feature>
<evidence type="ECO:0000313" key="2">
    <source>
        <dbReference type="EMBL" id="KAK5114694.1"/>
    </source>
</evidence>
<sequence length="769" mass="84461">MSSNARSNTGSNVTDRTLSRNQITLPTITNHEAGHRYVPPQKRPFVHPEIKRPKSAMSNESIISQAEEGGVSLNDLENGRYGHDPGSFIGMFGPQSPRSEHNLRAILSMGKTGSGSSGTGMSMRGVGSQAESERSDSRFDSRRDGHQGAFVVKNQNTQSGSGLKNPEAASFQPSFGQGGPKHGSNVQINVRRPDPQTPRFIPPPPPRTSLSILPPPHGSMPILPRPRDSLPNFGAIGTPFPPSGLHDYSIVDSNASFDPVIPGGDRRAKELAFLIQAGWADPGDDQRNIIGRRAHVFSTNNHTKNNIAAPPPRQVLCTIDAELDPTYLSELTITRDANTNGNAAAYYNVSIKPMPRFFLFACRGIKPTIEELFDNLPFIEPCRVAAASSAGVIRIRNIPYSTPRSEITAFVSRNAQVVSQPPGSPYFATHIIMERNTGKTMDAFIEFTRPWEAKKIVETFSKRLQGGHPARIGTRVVEVELSSQEDLMGELFPRAKKVIWKGSTPKVLTNREMYYEGILSAGFTGFLSTEEIVMTVKHAETPSCSPFAARAIIRVYESLISTIHKYPWHAHECIYMTERRLLFDCCMSLSNVLVHSLSHGNQNQIENTKPTTATLQELTVAVLTCPGFSENMKYNYIEQLRTGGWEGMANGRGMNLKFGGVTPLAGVWPFLILARDPGVQEPLVKYFAELLRDANGMGGRVLSLAEQHSMRTSGSDTPHDSATAQGPFGRMKFDYGNAKTIHDVAQTELNTIETLLRKVLPSSRRASQD</sequence>
<dbReference type="SUPFAM" id="SSF54928">
    <property type="entry name" value="RNA-binding domain, RBD"/>
    <property type="match status" value="1"/>
</dbReference>
<dbReference type="InterPro" id="IPR012677">
    <property type="entry name" value="Nucleotide-bd_a/b_plait_sf"/>
</dbReference>
<comment type="caution">
    <text evidence="2">The sequence shown here is derived from an EMBL/GenBank/DDBJ whole genome shotgun (WGS) entry which is preliminary data.</text>
</comment>
<reference evidence="2" key="1">
    <citation type="submission" date="2023-08" db="EMBL/GenBank/DDBJ databases">
        <title>Black Yeasts Isolated from many extreme environments.</title>
        <authorList>
            <person name="Coleine C."/>
            <person name="Stajich J.E."/>
            <person name="Selbmann L."/>
        </authorList>
    </citation>
    <scope>NUCLEOTIDE SEQUENCE</scope>
    <source>
        <strain evidence="2">CCFEE 5401</strain>
    </source>
</reference>
<proteinExistence type="predicted"/>
<dbReference type="Proteomes" id="UP001310890">
    <property type="component" value="Unassembled WGS sequence"/>
</dbReference>
<dbReference type="EMBL" id="JAVRRL010000016">
    <property type="protein sequence ID" value="KAK5114694.1"/>
    <property type="molecule type" value="Genomic_DNA"/>
</dbReference>
<protein>
    <recommendedName>
        <fullName evidence="4">RRM domain-containing protein</fullName>
    </recommendedName>
</protein>